<dbReference type="PANTHER" id="PTHR38813">
    <property type="match status" value="1"/>
</dbReference>
<dbReference type="EMBL" id="JAEMUK010000012">
    <property type="protein sequence ID" value="MBJ7543274.1"/>
    <property type="molecule type" value="Genomic_DNA"/>
</dbReference>
<protein>
    <submittedName>
        <fullName evidence="2">Type II toxin-antitoxin system RelE/ParE family toxin</fullName>
    </submittedName>
</protein>
<dbReference type="Gene3D" id="3.30.2310.20">
    <property type="entry name" value="RelE-like"/>
    <property type="match status" value="1"/>
</dbReference>
<dbReference type="PANTHER" id="PTHR38813:SF1">
    <property type="entry name" value="TOXIN RELE1-RELATED"/>
    <property type="match status" value="1"/>
</dbReference>
<keyword evidence="1" id="KW-1277">Toxin-antitoxin system</keyword>
<sequence>MKTVTYTKEAEKTLAKMPANLAAKIRAKMVQYATDPASLANNVIAMKGQPGFYRMRIGDWRVIFTEDGVVILVVKVAPRGGAYE</sequence>
<dbReference type="SUPFAM" id="SSF143011">
    <property type="entry name" value="RelE-like"/>
    <property type="match status" value="1"/>
</dbReference>
<evidence type="ECO:0000256" key="1">
    <source>
        <dbReference type="ARBA" id="ARBA00022649"/>
    </source>
</evidence>
<comment type="caution">
    <text evidence="2">The sequence shown here is derived from an EMBL/GenBank/DDBJ whole genome shotgun (WGS) entry which is preliminary data.</text>
</comment>
<dbReference type="Pfam" id="PF05016">
    <property type="entry name" value="ParE_toxin"/>
    <property type="match status" value="1"/>
</dbReference>
<dbReference type="AlphaFoldDB" id="A0A8I1GE49"/>
<organism evidence="2 3">
    <name type="scientific">Rhodomicrobium udaipurense</name>
    <dbReference type="NCBI Taxonomy" id="1202716"/>
    <lineage>
        <taxon>Bacteria</taxon>
        <taxon>Pseudomonadati</taxon>
        <taxon>Pseudomonadota</taxon>
        <taxon>Alphaproteobacteria</taxon>
        <taxon>Hyphomicrobiales</taxon>
        <taxon>Hyphomicrobiaceae</taxon>
        <taxon>Rhodomicrobium</taxon>
    </lineage>
</organism>
<accession>A0A8I1GE49</accession>
<dbReference type="InterPro" id="IPR052747">
    <property type="entry name" value="TA_system_RelE_toxin"/>
</dbReference>
<dbReference type="Proteomes" id="UP000623250">
    <property type="component" value="Unassembled WGS sequence"/>
</dbReference>
<gene>
    <name evidence="2" type="ORF">JDN41_06865</name>
</gene>
<dbReference type="InterPro" id="IPR035093">
    <property type="entry name" value="RelE/ParE_toxin_dom_sf"/>
</dbReference>
<name>A0A8I1GE49_9HYPH</name>
<dbReference type="InterPro" id="IPR007712">
    <property type="entry name" value="RelE/ParE_toxin"/>
</dbReference>
<reference evidence="2 3" key="1">
    <citation type="submission" date="2020-12" db="EMBL/GenBank/DDBJ databases">
        <title>Revised draft genomes of Rhodomicrobium vannielii ATCC 17100 and Rhodomicrobium udaipurense JA643.</title>
        <authorList>
            <person name="Conners E.M."/>
            <person name="Davenport E.J."/>
            <person name="Bose A."/>
        </authorList>
    </citation>
    <scope>NUCLEOTIDE SEQUENCE [LARGE SCALE GENOMIC DNA]</scope>
    <source>
        <strain evidence="2 3">JA643</strain>
    </source>
</reference>
<keyword evidence="3" id="KW-1185">Reference proteome</keyword>
<proteinExistence type="predicted"/>
<evidence type="ECO:0000313" key="3">
    <source>
        <dbReference type="Proteomes" id="UP000623250"/>
    </source>
</evidence>
<evidence type="ECO:0000313" key="2">
    <source>
        <dbReference type="EMBL" id="MBJ7543274.1"/>
    </source>
</evidence>